<accession>A0A075AJ02</accession>
<feature type="compositionally biased region" description="Basic and acidic residues" evidence="1">
    <location>
        <begin position="1174"/>
        <end position="1184"/>
    </location>
</feature>
<evidence type="ECO:0000313" key="3">
    <source>
        <dbReference type="EMBL" id="KER32529.1"/>
    </source>
</evidence>
<reference evidence="3 4" key="1">
    <citation type="submission" date="2013-11" db="EMBL/GenBank/DDBJ databases">
        <title>Opisthorchis viverrini - life in the bile duct.</title>
        <authorList>
            <person name="Young N.D."/>
            <person name="Nagarajan N."/>
            <person name="Lin S.J."/>
            <person name="Korhonen P.K."/>
            <person name="Jex A.R."/>
            <person name="Hall R.S."/>
            <person name="Safavi-Hemami H."/>
            <person name="Kaewkong W."/>
            <person name="Bertrand D."/>
            <person name="Gao S."/>
            <person name="Seet Q."/>
            <person name="Wongkham S."/>
            <person name="Teh B.T."/>
            <person name="Wongkham C."/>
            <person name="Intapan P.M."/>
            <person name="Maleewong W."/>
            <person name="Yang X."/>
            <person name="Hu M."/>
            <person name="Wang Z."/>
            <person name="Hofmann A."/>
            <person name="Sternberg P.W."/>
            <person name="Tan P."/>
            <person name="Wang J."/>
            <person name="Gasser R.B."/>
        </authorList>
    </citation>
    <scope>NUCLEOTIDE SEQUENCE [LARGE SCALE GENOMIC DNA]</scope>
</reference>
<dbReference type="PANTHER" id="PTHR45662">
    <property type="entry name" value="PHOSPHATIDYLINOSITIDE PHOSPHATASE SAC1"/>
    <property type="match status" value="1"/>
</dbReference>
<feature type="compositionally biased region" description="Polar residues" evidence="1">
    <location>
        <begin position="974"/>
        <end position="987"/>
    </location>
</feature>
<feature type="region of interest" description="Disordered" evidence="1">
    <location>
        <begin position="1207"/>
        <end position="1243"/>
    </location>
</feature>
<feature type="domain" description="SAC" evidence="2">
    <location>
        <begin position="504"/>
        <end position="754"/>
    </location>
</feature>
<evidence type="ECO:0000313" key="4">
    <source>
        <dbReference type="Proteomes" id="UP000054324"/>
    </source>
</evidence>
<dbReference type="CTD" id="20315594"/>
<feature type="compositionally biased region" description="Polar residues" evidence="1">
    <location>
        <begin position="448"/>
        <end position="464"/>
    </location>
</feature>
<dbReference type="GO" id="GO:0005769">
    <property type="term" value="C:early endosome"/>
    <property type="evidence" value="ECO:0007669"/>
    <property type="project" value="TreeGrafter"/>
</dbReference>
<dbReference type="Proteomes" id="UP000054324">
    <property type="component" value="Unassembled WGS sequence"/>
</dbReference>
<feature type="compositionally biased region" description="Acidic residues" evidence="1">
    <location>
        <begin position="1349"/>
        <end position="1378"/>
    </location>
</feature>
<feature type="compositionally biased region" description="Polar residues" evidence="1">
    <location>
        <begin position="1216"/>
        <end position="1230"/>
    </location>
</feature>
<dbReference type="PROSITE" id="PS50275">
    <property type="entry name" value="SAC"/>
    <property type="match status" value="1"/>
</dbReference>
<sequence length="1607" mass="180589">MDVLETNGNFIVRNGNRALYCDRLSGKLSIKDVMEMDEKVTHGVGEQQKSFSCTFRGPPTMPTERKTRFKIPSGCQSLDRNDRDTEVGLEPHPPLPGAQALFERLAQVILFLAELIGSEWNPVCLGQVDGVIGKLRYYPDSPWRLFLIEESDHVGFLPDGMEIRRISRVCALALTTAPCGDLTLRPCNLDHPEISKRKSTNPLTSSGRRPLIRQVQRRLRDAAGAMDYKLSHNRQRIKYEKRIHEELARLLRLEEDSFFYFSPGGGDVTNWTQSKLAPSYWTGISPSPDDPSDTSVHRQPVWRRANSQFFWNINLLSEPLADADRLLAAEGLPPFGQRCGQKTNWNGRLVQMISDLEGLFPPVVQGYVEVERIPLRNSIPSSSYSPPARPKPKSVSQTTDAQSSVSKPRSAPVTSVFYLRNLSSSQTTNNGNQTKIRGFPSPIDKVKQSNGTTTSQQSFRSPCPSTLDVESYDKISPLNSTHSSPVHSAESEIETTISSSKSTDELTVVLFSRRSRYRAGTRYRRRGIDPEGHVANYVETEQIIQTHEIHNSHTAAFLQVRGSVPVFWSQTSLKYHPPINLEKDISENQAAFSKHWDQLLARFEHVVIVNLLDCGPRRSENRLLEAYLRHLLLLNNEKLTFILFDFHDYCRGLRFQNASVLLSGTVHLLRDMKFCWASANKLLCEQTGIFRVNCLDCLDRTNLVQCLYAGVVTTTQLKKFGLLGPEDNLPIQCTRLIQRMWANNGDAISQQYAGTVALKGDYTRTGERTMNGLMRDGVSSMNRYYLRFRELARQAAIDLLLGNETSAELALIRSGAGLEAASIQAREESLRLLIHRCRQVLLEREETNLAECLLGSYTDLAMEQQFANILLVVSDRYLHFIRTDLPVRSRRSIYARIPVDAIQKVELGLEPSVFRSRRHVLRIFYDPPKTDVCRPESTEPTPADPITQPCSTTSDLSNDFLKSEVKSEPEQRTAGYSSTTDSHSACSDSELAVSVHPSDFGRPENIVSRNASEDGVPTSVLTTSVQSPPKFRERQDSGGERLKPPSRLPKPNLGNRHFLAFIQPNVRLFNTMLVPVPPGDESFQALRVVGAMILVAVRATGRNLELNEYPTRVKLNRVRRASLPSLYQPPVNLEALFADIKLPGVRRDSRRPAQVTQTDEQFLEAEDGCSDDEVDKKSTNREISEVDGLPSGVDLLKQRLTKFKLPNISLKPSRHTPASSQPAAVTSVDSASPGVTGESPKRPLSVSDRFFSELSRVLERPLLSGGRLFPKQQMDEVSDNRSESSPQPKIRISGPHMHDVGPYEKIDVEEGFRSYRPQALYYYQKKTLPPFIQDDPGNTIHLSGSFPADEAESDTEAVEEDDDGEEEMEEDEPADDEEDASLAMAIRDQSLVPCHCTQLATTCSTSKHYRSKSCTDAAFIKDNQRLLSLDQVFLRRTGDILNILSRSSTHVHDTTESVQPQKPSISSIERVTDATTAQCESESLPVIFDLRTTIFKSDSNLFKKIESSESQPLLTKRFVSEQTLPQALTSSGSVQPFVTELQFGAELPKCRSENTLVKEECLPNIVLTNLKHSERMRRKQTENLVWLDELRHELCPNQSIKTSFIIF</sequence>
<dbReference type="InterPro" id="IPR002013">
    <property type="entry name" value="SAC_dom"/>
</dbReference>
<name>A0A075AJ02_OPIVI</name>
<feature type="region of interest" description="Disordered" evidence="1">
    <location>
        <begin position="1267"/>
        <end position="1302"/>
    </location>
</feature>
<dbReference type="GO" id="GO:0046856">
    <property type="term" value="P:phosphatidylinositol dephosphorylation"/>
    <property type="evidence" value="ECO:0007669"/>
    <property type="project" value="TreeGrafter"/>
</dbReference>
<evidence type="ECO:0000259" key="2">
    <source>
        <dbReference type="PROSITE" id="PS50275"/>
    </source>
</evidence>
<feature type="compositionally biased region" description="Polar residues" evidence="1">
    <location>
        <begin position="394"/>
        <end position="407"/>
    </location>
</feature>
<feature type="compositionally biased region" description="Acidic residues" evidence="1">
    <location>
        <begin position="1161"/>
        <end position="1173"/>
    </location>
</feature>
<proteinExistence type="predicted"/>
<dbReference type="GO" id="GO:0045334">
    <property type="term" value="C:clathrin-coated endocytic vesicle"/>
    <property type="evidence" value="ECO:0007669"/>
    <property type="project" value="TreeGrafter"/>
</dbReference>
<keyword evidence="4" id="KW-1185">Reference proteome</keyword>
<organism evidence="3 4">
    <name type="scientific">Opisthorchis viverrini</name>
    <name type="common">Southeast Asian liver fluke</name>
    <dbReference type="NCBI Taxonomy" id="6198"/>
    <lineage>
        <taxon>Eukaryota</taxon>
        <taxon>Metazoa</taxon>
        <taxon>Spiralia</taxon>
        <taxon>Lophotrochozoa</taxon>
        <taxon>Platyhelminthes</taxon>
        <taxon>Trematoda</taxon>
        <taxon>Digenea</taxon>
        <taxon>Opisthorchiida</taxon>
        <taxon>Opisthorchiata</taxon>
        <taxon>Opisthorchiidae</taxon>
        <taxon>Opisthorchis</taxon>
    </lineage>
</organism>
<dbReference type="RefSeq" id="XP_009163696.1">
    <property type="nucleotide sequence ID" value="XM_009165432.1"/>
</dbReference>
<dbReference type="EMBL" id="KL596633">
    <property type="protein sequence ID" value="KER32529.1"/>
    <property type="molecule type" value="Genomic_DNA"/>
</dbReference>
<feature type="compositionally biased region" description="Polar residues" evidence="1">
    <location>
        <begin position="948"/>
        <end position="957"/>
    </location>
</feature>
<feature type="region of interest" description="Disordered" evidence="1">
    <location>
        <begin position="378"/>
        <end position="409"/>
    </location>
</feature>
<dbReference type="GeneID" id="20315594"/>
<gene>
    <name evidence="3" type="ORF">T265_01406</name>
</gene>
<dbReference type="STRING" id="6198.A0A075AJ02"/>
<dbReference type="KEGG" id="ovi:T265_01406"/>
<feature type="region of interest" description="Disordered" evidence="1">
    <location>
        <begin position="1147"/>
        <end position="1186"/>
    </location>
</feature>
<dbReference type="Pfam" id="PF02383">
    <property type="entry name" value="Syja_N"/>
    <property type="match status" value="1"/>
</dbReference>
<dbReference type="GO" id="GO:0043812">
    <property type="term" value="F:phosphatidylinositol-4-phosphate phosphatase activity"/>
    <property type="evidence" value="ECO:0007669"/>
    <property type="project" value="TreeGrafter"/>
</dbReference>
<feature type="region of interest" description="Disordered" evidence="1">
    <location>
        <begin position="424"/>
        <end position="498"/>
    </location>
</feature>
<feature type="compositionally biased region" description="Basic and acidic residues" evidence="1">
    <location>
        <begin position="1030"/>
        <end position="1043"/>
    </location>
</feature>
<feature type="compositionally biased region" description="Basic and acidic residues" evidence="1">
    <location>
        <begin position="961"/>
        <end position="971"/>
    </location>
</feature>
<feature type="compositionally biased region" description="Polar residues" evidence="1">
    <location>
        <begin position="477"/>
        <end position="486"/>
    </location>
</feature>
<evidence type="ECO:0000256" key="1">
    <source>
        <dbReference type="SAM" id="MobiDB-lite"/>
    </source>
</evidence>
<dbReference type="PANTHER" id="PTHR45662:SF8">
    <property type="entry name" value="PHOSPHATIDYLINOSITIDE PHOSPHATASE SAC2"/>
    <property type="match status" value="1"/>
</dbReference>
<feature type="region of interest" description="Disordered" evidence="1">
    <location>
        <begin position="931"/>
        <end position="1051"/>
    </location>
</feature>
<dbReference type="OrthoDB" id="405996at2759"/>
<protein>
    <recommendedName>
        <fullName evidence="2">SAC domain-containing protein</fullName>
    </recommendedName>
</protein>
<feature type="region of interest" description="Disordered" evidence="1">
    <location>
        <begin position="1333"/>
        <end position="1378"/>
    </location>
</feature>
<dbReference type="GO" id="GO:2001135">
    <property type="term" value="P:regulation of endocytic recycling"/>
    <property type="evidence" value="ECO:0007669"/>
    <property type="project" value="TreeGrafter"/>
</dbReference>
<feature type="compositionally biased region" description="Polar residues" evidence="1">
    <location>
        <begin position="424"/>
        <end position="435"/>
    </location>
</feature>